<dbReference type="GO" id="GO:0005737">
    <property type="term" value="C:cytoplasm"/>
    <property type="evidence" value="ECO:0007669"/>
    <property type="project" value="TreeGrafter"/>
</dbReference>
<dbReference type="Proteomes" id="UP000509704">
    <property type="component" value="Chromosome 1"/>
</dbReference>
<reference evidence="13 14" key="1">
    <citation type="submission" date="2020-07" db="EMBL/GenBank/DDBJ databases">
        <title>The yeast mating-type switching endonuclease HO is a domesticated member of an unorthodox homing genetic element family.</title>
        <authorList>
            <person name="Coughlan A.Y."/>
            <person name="Lombardi L."/>
            <person name="Braun-Galleani S."/>
            <person name="Martos A.R."/>
            <person name="Galeote V."/>
            <person name="Bigey F."/>
            <person name="Dequin S."/>
            <person name="Byrne K.P."/>
            <person name="Wolfe K.H."/>
        </authorList>
    </citation>
    <scope>NUCLEOTIDE SEQUENCE [LARGE SCALE GENOMIC DNA]</scope>
    <source>
        <strain evidence="13 14">NRRL Y-6702</strain>
    </source>
</reference>
<evidence type="ECO:0000256" key="11">
    <source>
        <dbReference type="SAM" id="MobiDB-lite"/>
    </source>
</evidence>
<dbReference type="PANTHER" id="PTHR24361:SF433">
    <property type="entry name" value="PROTEIN KINASE DOMAIN-CONTAINING PROTEIN"/>
    <property type="match status" value="1"/>
</dbReference>
<dbReference type="InterPro" id="IPR011009">
    <property type="entry name" value="Kinase-like_dom_sf"/>
</dbReference>
<evidence type="ECO:0000256" key="10">
    <source>
        <dbReference type="RuleBase" id="RU000304"/>
    </source>
</evidence>
<evidence type="ECO:0000256" key="3">
    <source>
        <dbReference type="ARBA" id="ARBA00022679"/>
    </source>
</evidence>
<evidence type="ECO:0000313" key="13">
    <source>
        <dbReference type="EMBL" id="QLG70211.1"/>
    </source>
</evidence>
<evidence type="ECO:0000259" key="12">
    <source>
        <dbReference type="PROSITE" id="PS50011"/>
    </source>
</evidence>
<proteinExistence type="inferred from homology"/>
<evidence type="ECO:0000256" key="6">
    <source>
        <dbReference type="ARBA" id="ARBA00022840"/>
    </source>
</evidence>
<feature type="region of interest" description="Disordered" evidence="11">
    <location>
        <begin position="1"/>
        <end position="34"/>
    </location>
</feature>
<dbReference type="CDD" id="cd00180">
    <property type="entry name" value="PKc"/>
    <property type="match status" value="1"/>
</dbReference>
<dbReference type="EMBL" id="CP058604">
    <property type="protein sequence ID" value="QLG70211.1"/>
    <property type="molecule type" value="Genomic_DNA"/>
</dbReference>
<evidence type="ECO:0000313" key="14">
    <source>
        <dbReference type="Proteomes" id="UP000509704"/>
    </source>
</evidence>
<keyword evidence="6 9" id="KW-0067">ATP-binding</keyword>
<dbReference type="SMART" id="SM00220">
    <property type="entry name" value="S_TKc"/>
    <property type="match status" value="1"/>
</dbReference>
<dbReference type="RefSeq" id="XP_037141939.1">
    <property type="nucleotide sequence ID" value="XM_037286044.1"/>
</dbReference>
<keyword evidence="5" id="KW-0418">Kinase</keyword>
<dbReference type="Pfam" id="PF00069">
    <property type="entry name" value="Pkinase"/>
    <property type="match status" value="1"/>
</dbReference>
<dbReference type="InterPro" id="IPR008271">
    <property type="entry name" value="Ser/Thr_kinase_AS"/>
</dbReference>
<comment type="similarity">
    <text evidence="10">Belongs to the protein kinase superfamily.</text>
</comment>
<comment type="catalytic activity">
    <reaction evidence="8">
        <text>L-seryl-[protein] + ATP = O-phospho-L-seryl-[protein] + ADP + H(+)</text>
        <dbReference type="Rhea" id="RHEA:17989"/>
        <dbReference type="Rhea" id="RHEA-COMP:9863"/>
        <dbReference type="Rhea" id="RHEA-COMP:11604"/>
        <dbReference type="ChEBI" id="CHEBI:15378"/>
        <dbReference type="ChEBI" id="CHEBI:29999"/>
        <dbReference type="ChEBI" id="CHEBI:30616"/>
        <dbReference type="ChEBI" id="CHEBI:83421"/>
        <dbReference type="ChEBI" id="CHEBI:456216"/>
        <dbReference type="EC" id="2.7.11.1"/>
    </reaction>
</comment>
<accession>A0A7H9AVJ4</accession>
<evidence type="ECO:0000256" key="2">
    <source>
        <dbReference type="ARBA" id="ARBA00022527"/>
    </source>
</evidence>
<protein>
    <recommendedName>
        <fullName evidence="1">non-specific serine/threonine protein kinase</fullName>
        <ecNumber evidence="1">2.7.11.1</ecNumber>
    </recommendedName>
</protein>
<keyword evidence="3" id="KW-0808">Transferase</keyword>
<dbReference type="PROSITE" id="PS00108">
    <property type="entry name" value="PROTEIN_KINASE_ST"/>
    <property type="match status" value="1"/>
</dbReference>
<dbReference type="GO" id="GO:0005524">
    <property type="term" value="F:ATP binding"/>
    <property type="evidence" value="ECO:0007669"/>
    <property type="project" value="UniProtKB-UniRule"/>
</dbReference>
<dbReference type="InterPro" id="IPR000719">
    <property type="entry name" value="Prot_kinase_dom"/>
</dbReference>
<dbReference type="EC" id="2.7.11.1" evidence="1"/>
<evidence type="ECO:0000256" key="5">
    <source>
        <dbReference type="ARBA" id="ARBA00022777"/>
    </source>
</evidence>
<dbReference type="GO" id="GO:0004674">
    <property type="term" value="F:protein serine/threonine kinase activity"/>
    <property type="evidence" value="ECO:0007669"/>
    <property type="project" value="UniProtKB-KW"/>
</dbReference>
<keyword evidence="4 9" id="KW-0547">Nucleotide-binding</keyword>
<organism evidence="13 14">
    <name type="scientific">Zygotorulaspora mrakii</name>
    <name type="common">Zygosaccharomyces mrakii</name>
    <dbReference type="NCBI Taxonomy" id="42260"/>
    <lineage>
        <taxon>Eukaryota</taxon>
        <taxon>Fungi</taxon>
        <taxon>Dikarya</taxon>
        <taxon>Ascomycota</taxon>
        <taxon>Saccharomycotina</taxon>
        <taxon>Saccharomycetes</taxon>
        <taxon>Saccharomycetales</taxon>
        <taxon>Saccharomycetaceae</taxon>
        <taxon>Zygotorulaspora</taxon>
    </lineage>
</organism>
<gene>
    <name evidence="13" type="ORF">HG535_0A01490</name>
</gene>
<feature type="binding site" evidence="9">
    <location>
        <position position="151"/>
    </location>
    <ligand>
        <name>ATP</name>
        <dbReference type="ChEBI" id="CHEBI:30616"/>
    </ligand>
</feature>
<dbReference type="PROSITE" id="PS50011">
    <property type="entry name" value="PROTEIN_KINASE_DOM"/>
    <property type="match status" value="1"/>
</dbReference>
<name>A0A7H9AVJ4_ZYGMR</name>
<keyword evidence="2 10" id="KW-0723">Serine/threonine-protein kinase</keyword>
<dbReference type="OrthoDB" id="1668230at2759"/>
<feature type="domain" description="Protein kinase" evidence="12">
    <location>
        <begin position="112"/>
        <end position="399"/>
    </location>
</feature>
<keyword evidence="14" id="KW-1185">Reference proteome</keyword>
<evidence type="ECO:0000256" key="7">
    <source>
        <dbReference type="ARBA" id="ARBA00047899"/>
    </source>
</evidence>
<dbReference type="SUPFAM" id="SSF56112">
    <property type="entry name" value="Protein kinase-like (PK-like)"/>
    <property type="match status" value="1"/>
</dbReference>
<evidence type="ECO:0000256" key="1">
    <source>
        <dbReference type="ARBA" id="ARBA00012513"/>
    </source>
</evidence>
<evidence type="ECO:0000256" key="4">
    <source>
        <dbReference type="ARBA" id="ARBA00022741"/>
    </source>
</evidence>
<sequence length="399" mass="45268">MTMIRTPPPSPNLPTGFGARSDSNGRAAQKAEAEVETVSSSLRINTPSRSAIRTESCPISPVSESKSEGYAGVSSLDCLLADMKLYPYLCKTIGQNLLAKASLDFLANPNLKLSSFPIGHGSYSCVFKILNRERSVLKFAVSKKRSNIILKEAGFLSQLNEINQLNHNNRYNIVPFYGITYIYKSHYKRLRSNEFVPGIVLEEYEMNLQQFCQNKNETIFTNWWKLCFQMLDCLSFLKAERIIHGDIKTANILVDSKLNFFLADFTSAKRLNDGNFIIGSSLESTMEYCAPEMIEFSKQSFDTDLYALGLCLLALITKCEPFHELQQSKNHGIGSIQQSQWLITAILKNDPIHFNILNNDHLYQLWHKELEFLKIILISRQPVENCIPLRPHLSFANDS</sequence>
<comment type="catalytic activity">
    <reaction evidence="7">
        <text>L-threonyl-[protein] + ATP = O-phospho-L-threonyl-[protein] + ADP + H(+)</text>
        <dbReference type="Rhea" id="RHEA:46608"/>
        <dbReference type="Rhea" id="RHEA-COMP:11060"/>
        <dbReference type="Rhea" id="RHEA-COMP:11605"/>
        <dbReference type="ChEBI" id="CHEBI:15378"/>
        <dbReference type="ChEBI" id="CHEBI:30013"/>
        <dbReference type="ChEBI" id="CHEBI:30616"/>
        <dbReference type="ChEBI" id="CHEBI:61977"/>
        <dbReference type="ChEBI" id="CHEBI:456216"/>
        <dbReference type="EC" id="2.7.11.1"/>
    </reaction>
</comment>
<dbReference type="Gene3D" id="1.10.510.10">
    <property type="entry name" value="Transferase(Phosphotransferase) domain 1"/>
    <property type="match status" value="1"/>
</dbReference>
<dbReference type="GeneID" id="59233847"/>
<dbReference type="InterPro" id="IPR017441">
    <property type="entry name" value="Protein_kinase_ATP_BS"/>
</dbReference>
<dbReference type="PANTHER" id="PTHR24361">
    <property type="entry name" value="MITOGEN-ACTIVATED KINASE KINASE KINASE"/>
    <property type="match status" value="1"/>
</dbReference>
<feature type="compositionally biased region" description="Pro residues" evidence="11">
    <location>
        <begin position="1"/>
        <end position="12"/>
    </location>
</feature>
<dbReference type="KEGG" id="zmk:HG535_0A01490"/>
<evidence type="ECO:0000256" key="8">
    <source>
        <dbReference type="ARBA" id="ARBA00048679"/>
    </source>
</evidence>
<dbReference type="InterPro" id="IPR053235">
    <property type="entry name" value="Ser_Thr_kinase"/>
</dbReference>
<evidence type="ECO:0000256" key="9">
    <source>
        <dbReference type="PROSITE-ProRule" id="PRU10141"/>
    </source>
</evidence>
<dbReference type="AlphaFoldDB" id="A0A7H9AVJ4"/>
<dbReference type="PROSITE" id="PS00107">
    <property type="entry name" value="PROTEIN_KINASE_ATP"/>
    <property type="match status" value="1"/>
</dbReference>